<proteinExistence type="predicted"/>
<evidence type="ECO:0000313" key="5">
    <source>
        <dbReference type="EMBL" id="CAF1055294.1"/>
    </source>
</evidence>
<keyword evidence="7" id="KW-1185">Reference proteome</keyword>
<evidence type="ECO:0000313" key="7">
    <source>
        <dbReference type="Proteomes" id="UP000663832"/>
    </source>
</evidence>
<dbReference type="EMBL" id="CAJNOM010000164">
    <property type="protein sequence ID" value="CAF1167273.1"/>
    <property type="molecule type" value="Genomic_DNA"/>
</dbReference>
<dbReference type="PANTHER" id="PTHR15926">
    <property type="entry name" value="ALL-TRANS RETINOIC ACID-INDUCED DIFFERENTIATION FACTOR"/>
    <property type="match status" value="1"/>
</dbReference>
<keyword evidence="1" id="KW-0472">Membrane</keyword>
<keyword evidence="1" id="KW-1133">Transmembrane helix</keyword>
<dbReference type="PROSITE" id="PS01186">
    <property type="entry name" value="EGF_2"/>
    <property type="match status" value="1"/>
</dbReference>
<protein>
    <recommendedName>
        <fullName evidence="3 4">EGF-like domain-containing protein</fullName>
    </recommendedName>
</protein>
<feature type="transmembrane region" description="Helical" evidence="1">
    <location>
        <begin position="191"/>
        <end position="210"/>
    </location>
</feature>
<name>A0A814TV88_9BILA</name>
<evidence type="ECO:0000259" key="3">
    <source>
        <dbReference type="PROSITE" id="PS00022"/>
    </source>
</evidence>
<dbReference type="InterPro" id="IPR000742">
    <property type="entry name" value="EGF"/>
</dbReference>
<keyword evidence="1" id="KW-0812">Transmembrane</keyword>
<keyword evidence="2" id="KW-0732">Signal</keyword>
<evidence type="ECO:0000256" key="2">
    <source>
        <dbReference type="SAM" id="SignalP"/>
    </source>
</evidence>
<dbReference type="PROSITE" id="PS00022">
    <property type="entry name" value="EGF_1"/>
    <property type="match status" value="1"/>
</dbReference>
<evidence type="ECO:0000313" key="6">
    <source>
        <dbReference type="EMBL" id="CAF1167273.1"/>
    </source>
</evidence>
<reference evidence="6" key="1">
    <citation type="submission" date="2021-02" db="EMBL/GenBank/DDBJ databases">
        <authorList>
            <person name="Nowell W R."/>
        </authorList>
    </citation>
    <scope>NUCLEOTIDE SEQUENCE</scope>
</reference>
<dbReference type="Proteomes" id="UP000663877">
    <property type="component" value="Unassembled WGS sequence"/>
</dbReference>
<dbReference type="PANTHER" id="PTHR15926:SF1">
    <property type="entry name" value="ALL-TRANS RETINOIC ACID-INDUCED DIFFERENTIATION FACTOR"/>
    <property type="match status" value="1"/>
</dbReference>
<dbReference type="AlphaFoldDB" id="A0A814TV88"/>
<dbReference type="InterPro" id="IPR042350">
    <property type="entry name" value="ATRAID"/>
</dbReference>
<dbReference type="EMBL" id="CAJNOI010000098">
    <property type="protein sequence ID" value="CAF1055294.1"/>
    <property type="molecule type" value="Genomic_DNA"/>
</dbReference>
<gene>
    <name evidence="5" type="ORF">BJG266_LOCUS18848</name>
    <name evidence="6" type="ORF">QVE165_LOCUS23913</name>
</gene>
<dbReference type="OrthoDB" id="9989713at2759"/>
<feature type="chain" id="PRO_5036410855" description="EGF-like domain-containing protein" evidence="2">
    <location>
        <begin position="21"/>
        <end position="218"/>
    </location>
</feature>
<feature type="domain" description="EGF-like" evidence="3 4">
    <location>
        <begin position="171"/>
        <end position="182"/>
    </location>
</feature>
<sequence length="218" mass="24654">MISIVYSILIIFISNLQIDAQHTLCAGMNATSRYVIDYCNQQDGYLIFRCCRGPDNETFIAVDLMDSNLTKIPDFTEHQNFDLVVIDLRSNPELEPSYDHDFLASKDLDVLVLPDHFDCPGGQHVWKWINKTDDPIGNLCGHQKDFCSNSTDICTEPNSYCDTNGPTHFLCLCKTGYDGYKCLRKGKFPSGLFYGLSIGVTIVTSAVLYCTQRRHVRN</sequence>
<organism evidence="6 7">
    <name type="scientific">Adineta steineri</name>
    <dbReference type="NCBI Taxonomy" id="433720"/>
    <lineage>
        <taxon>Eukaryota</taxon>
        <taxon>Metazoa</taxon>
        <taxon>Spiralia</taxon>
        <taxon>Gnathifera</taxon>
        <taxon>Rotifera</taxon>
        <taxon>Eurotatoria</taxon>
        <taxon>Bdelloidea</taxon>
        <taxon>Adinetida</taxon>
        <taxon>Adinetidae</taxon>
        <taxon>Adineta</taxon>
    </lineage>
</organism>
<comment type="caution">
    <text evidence="6">The sequence shown here is derived from an EMBL/GenBank/DDBJ whole genome shotgun (WGS) entry which is preliminary data.</text>
</comment>
<evidence type="ECO:0000256" key="1">
    <source>
        <dbReference type="SAM" id="Phobius"/>
    </source>
</evidence>
<dbReference type="Proteomes" id="UP000663832">
    <property type="component" value="Unassembled WGS sequence"/>
</dbReference>
<feature type="signal peptide" evidence="2">
    <location>
        <begin position="1"/>
        <end position="20"/>
    </location>
</feature>
<evidence type="ECO:0000259" key="4">
    <source>
        <dbReference type="PROSITE" id="PS01186"/>
    </source>
</evidence>
<accession>A0A814TV88</accession>